<dbReference type="RefSeq" id="WP_379480814.1">
    <property type="nucleotide sequence ID" value="NZ_JBHLTL010000004.1"/>
</dbReference>
<feature type="region of interest" description="Disordered" evidence="1">
    <location>
        <begin position="28"/>
        <end position="51"/>
    </location>
</feature>
<proteinExistence type="predicted"/>
<feature type="chain" id="PRO_5047499189" evidence="2">
    <location>
        <begin position="26"/>
        <end position="104"/>
    </location>
</feature>
<evidence type="ECO:0000256" key="2">
    <source>
        <dbReference type="SAM" id="SignalP"/>
    </source>
</evidence>
<gene>
    <name evidence="3" type="ORF">ACFFF7_07850</name>
</gene>
<feature type="compositionally biased region" description="Low complexity" evidence="1">
    <location>
        <begin position="35"/>
        <end position="46"/>
    </location>
</feature>
<reference evidence="3 4" key="1">
    <citation type="submission" date="2024-09" db="EMBL/GenBank/DDBJ databases">
        <authorList>
            <person name="Sun Q."/>
            <person name="Mori K."/>
        </authorList>
    </citation>
    <scope>NUCLEOTIDE SEQUENCE [LARGE SCALE GENOMIC DNA]</scope>
    <source>
        <strain evidence="3 4">NCAIM B.02537</strain>
    </source>
</reference>
<comment type="caution">
    <text evidence="3">The sequence shown here is derived from an EMBL/GenBank/DDBJ whole genome shotgun (WGS) entry which is preliminary data.</text>
</comment>
<evidence type="ECO:0000256" key="1">
    <source>
        <dbReference type="SAM" id="MobiDB-lite"/>
    </source>
</evidence>
<evidence type="ECO:0000313" key="4">
    <source>
        <dbReference type="Proteomes" id="UP001589943"/>
    </source>
</evidence>
<keyword evidence="4" id="KW-1185">Reference proteome</keyword>
<organism evidence="3 4">
    <name type="scientific">Novosphingobium aquiterrae</name>
    <dbReference type="NCBI Taxonomy" id="624388"/>
    <lineage>
        <taxon>Bacteria</taxon>
        <taxon>Pseudomonadati</taxon>
        <taxon>Pseudomonadota</taxon>
        <taxon>Alphaproteobacteria</taxon>
        <taxon>Sphingomonadales</taxon>
        <taxon>Sphingomonadaceae</taxon>
        <taxon>Novosphingobium</taxon>
    </lineage>
</organism>
<name>A0ABV6PHM6_9SPHN</name>
<dbReference type="EMBL" id="JBHLTL010000004">
    <property type="protein sequence ID" value="MFC0589323.1"/>
    <property type="molecule type" value="Genomic_DNA"/>
</dbReference>
<accession>A0ABV6PHM6</accession>
<keyword evidence="2" id="KW-0732">Signal</keyword>
<protein>
    <submittedName>
        <fullName evidence="3">Uncharacterized protein</fullName>
    </submittedName>
</protein>
<evidence type="ECO:0000313" key="3">
    <source>
        <dbReference type="EMBL" id="MFC0589323.1"/>
    </source>
</evidence>
<feature type="signal peptide" evidence="2">
    <location>
        <begin position="1"/>
        <end position="25"/>
    </location>
</feature>
<dbReference type="Proteomes" id="UP001589943">
    <property type="component" value="Unassembled WGS sequence"/>
</dbReference>
<sequence>MKDFIVRFLILAAVSALVFTTPIHAATTDQKDASAKSGDASAAQAADDSEKKVCRKVTSTGSIMAKRVCMTKKLWAQVDAEMNSNSARALENKGGSRGGGGADF</sequence>